<proteinExistence type="predicted"/>
<name>A0A7T3TL56_9CAUD</name>
<organism evidence="2 3">
    <name type="scientific">Serratia phage vB_SmaS_Bigdog</name>
    <dbReference type="NCBI Taxonomy" id="2777364"/>
    <lineage>
        <taxon>Viruses</taxon>
        <taxon>Duplodnaviria</taxon>
        <taxon>Heunggongvirae</taxon>
        <taxon>Uroviricota</taxon>
        <taxon>Caudoviricetes</taxon>
        <taxon>Bonzeevirus</taxon>
        <taxon>Bonzeevirus bigdog</taxon>
    </lineage>
</organism>
<dbReference type="Proteomes" id="UP000595656">
    <property type="component" value="Segment"/>
</dbReference>
<sequence length="78" mass="8480">MAEAKKDPIYQPRVVTIEGYTPEDLDAKVTEALAGRYKNFEKVGAVTYGGNQKVFYQGLKEKAETTEPEPDPGTGGGE</sequence>
<evidence type="ECO:0000313" key="3">
    <source>
        <dbReference type="Proteomes" id="UP000595656"/>
    </source>
</evidence>
<evidence type="ECO:0000313" key="2">
    <source>
        <dbReference type="EMBL" id="QPX75129.1"/>
    </source>
</evidence>
<gene>
    <name evidence="2" type="ORF">BIGDOG_25</name>
</gene>
<feature type="region of interest" description="Disordered" evidence="1">
    <location>
        <begin position="59"/>
        <end position="78"/>
    </location>
</feature>
<accession>A0A7T3TL56</accession>
<keyword evidence="3" id="KW-1185">Reference proteome</keyword>
<evidence type="ECO:0000256" key="1">
    <source>
        <dbReference type="SAM" id="MobiDB-lite"/>
    </source>
</evidence>
<reference evidence="2 3" key="1">
    <citation type="submission" date="2020-09" db="EMBL/GenBank/DDBJ databases">
        <authorList>
            <person name="Hogan T.J."/>
            <person name="Wilson M.E."/>
            <person name="Walker J.K."/>
            <person name="Johnson L."/>
            <person name="Sharma R."/>
            <person name="Grose J.H."/>
        </authorList>
    </citation>
    <scope>NUCLEOTIDE SEQUENCE [LARGE SCALE GENOMIC DNA]</scope>
</reference>
<protein>
    <submittedName>
        <fullName evidence="2">Uncharacterized protein</fullName>
    </submittedName>
</protein>
<dbReference type="EMBL" id="MW021763">
    <property type="protein sequence ID" value="QPX75129.1"/>
    <property type="molecule type" value="Genomic_DNA"/>
</dbReference>